<name>D2YDI7_VIBMI</name>
<dbReference type="AlphaFoldDB" id="D2YDI7"/>
<dbReference type="EMBL" id="ACYU01000073">
    <property type="protein sequence ID" value="EEW07155.1"/>
    <property type="molecule type" value="Genomic_DNA"/>
</dbReference>
<gene>
    <name evidence="2" type="ORF">VMB_15840</name>
</gene>
<reference evidence="2 3" key="1">
    <citation type="journal article" date="2009" name="BMC Evol. Biol.">
        <title>Genomic taxonomy of Vibrios.</title>
        <authorList>
            <person name="Thompson C.C."/>
            <person name="Vicente A.C."/>
            <person name="Souza R.C."/>
            <person name="Vasconcelos A.T."/>
            <person name="Vesth T."/>
            <person name="Alves N.Jr."/>
            <person name="Ussery D.W."/>
            <person name="Iida T."/>
            <person name="Thompson F.L."/>
        </authorList>
    </citation>
    <scope>NUCLEOTIDE SEQUENCE [LARGE SCALE GENOMIC DNA]</scope>
    <source>
        <strain evidence="2 3">VM603</strain>
    </source>
</reference>
<dbReference type="GO" id="GO:0016758">
    <property type="term" value="F:hexosyltransferase activity"/>
    <property type="evidence" value="ECO:0007669"/>
    <property type="project" value="TreeGrafter"/>
</dbReference>
<proteinExistence type="predicted"/>
<dbReference type="PANTHER" id="PTHR45947">
    <property type="entry name" value="SULFOQUINOVOSYL TRANSFERASE SQD2"/>
    <property type="match status" value="1"/>
</dbReference>
<dbReference type="Gene3D" id="3.40.50.2000">
    <property type="entry name" value="Glycogen Phosphorylase B"/>
    <property type="match status" value="2"/>
</dbReference>
<dbReference type="PANTHER" id="PTHR45947:SF3">
    <property type="entry name" value="SULFOQUINOVOSYL TRANSFERASE SQD2"/>
    <property type="match status" value="1"/>
</dbReference>
<evidence type="ECO:0000313" key="3">
    <source>
        <dbReference type="Proteomes" id="UP000004827"/>
    </source>
</evidence>
<dbReference type="Pfam" id="PF00534">
    <property type="entry name" value="Glycos_transf_1"/>
    <property type="match status" value="1"/>
</dbReference>
<dbReference type="RefSeq" id="WP_000756867.1">
    <property type="nucleotide sequence ID" value="NZ_ACYU01000073.1"/>
</dbReference>
<evidence type="ECO:0000259" key="1">
    <source>
        <dbReference type="Pfam" id="PF00534"/>
    </source>
</evidence>
<dbReference type="SUPFAM" id="SSF53756">
    <property type="entry name" value="UDP-Glycosyltransferase/glycogen phosphorylase"/>
    <property type="match status" value="1"/>
</dbReference>
<dbReference type="InterPro" id="IPR001296">
    <property type="entry name" value="Glyco_trans_1"/>
</dbReference>
<protein>
    <recommendedName>
        <fullName evidence="1">Glycosyl transferase family 1 domain-containing protein</fullName>
    </recommendedName>
</protein>
<accession>D2YDI7</accession>
<dbReference type="InterPro" id="IPR050194">
    <property type="entry name" value="Glycosyltransferase_grp1"/>
</dbReference>
<dbReference type="Proteomes" id="UP000004827">
    <property type="component" value="Unassembled WGS sequence"/>
</dbReference>
<comment type="caution">
    <text evidence="2">The sequence shown here is derived from an EMBL/GenBank/DDBJ whole genome shotgun (WGS) entry which is preliminary data.</text>
</comment>
<organism evidence="2 3">
    <name type="scientific">Vibrio mimicus VM603</name>
    <dbReference type="NCBI Taxonomy" id="671074"/>
    <lineage>
        <taxon>Bacteria</taxon>
        <taxon>Pseudomonadati</taxon>
        <taxon>Pseudomonadota</taxon>
        <taxon>Gammaproteobacteria</taxon>
        <taxon>Vibrionales</taxon>
        <taxon>Vibrionaceae</taxon>
        <taxon>Vibrio</taxon>
    </lineage>
</organism>
<sequence length="380" mass="43088">MKKVLLIMPISTLNWGEKNAGGVDSVCQMLVRELAKCSSHYFYRVLAFDPFCEVKYTGEVIHLSENVEVVLCPSNEKRIIPLPGIISTNLRVLEQVKIFKPDIVHSHIAPWLIGVNKSLTRIATLHSYKKIGRKSVSKANDFFHVKLIPWVCNGYTDQYTCVGNIIKDSLLLDTKKPISLIENPIANEYFTYNKNSKSKNKITLVTCAIITRRKRIEKSIELIYLLKIRGVKSILNIIGPVSDNEYYKELIQKVASLGLANEVNFLGAMNSEEIVEIYKSSDFGVFCSEEETFGLAPMEMLASQLPLITTKVGVFKERYSEFKSLGVVFFEDIKNDEELLSFFIDNNSKKSSEIAKYIGSSFSVSDVIRQYENLYSKVIV</sequence>
<feature type="domain" description="Glycosyl transferase family 1" evidence="1">
    <location>
        <begin position="194"/>
        <end position="353"/>
    </location>
</feature>
<evidence type="ECO:0000313" key="2">
    <source>
        <dbReference type="EMBL" id="EEW07155.1"/>
    </source>
</evidence>
<dbReference type="NCBIfam" id="NF038255">
    <property type="entry name" value="exopoly_VpsD"/>
    <property type="match status" value="1"/>
</dbReference>
<dbReference type="CDD" id="cd03801">
    <property type="entry name" value="GT4_PimA-like"/>
    <property type="match status" value="1"/>
</dbReference>